<dbReference type="AlphaFoldDB" id="A0A919UZJ5"/>
<accession>A0A919UZJ5</accession>
<feature type="region of interest" description="Disordered" evidence="1">
    <location>
        <begin position="319"/>
        <end position="351"/>
    </location>
</feature>
<feature type="region of interest" description="Disordered" evidence="1">
    <location>
        <begin position="397"/>
        <end position="426"/>
    </location>
</feature>
<sequence length="651" mass="67630">MRDAAAGPRVSVAVMYHPDRADRIPRLAEACRPLRPVPVPDPDPGSFPSPLRTAKRAWQAYDPAATHHLVLQDDVLPVPGFAGHLLAAVDARPDDVLALYTHWNSPYNSYAVRQAAAAGAAWARLVPGEWAPAQGLLLPVKLAADLAGYLAAVPDEVRDDDTVIELFLREHDRCVLATVPHLLDHDETGSVAGNDAHGVRRATVFLPGAELRPERWRAAPPADKGAVMRAAGASGWDFSVTFAFSTCFVGFLRPAGGECVRHPFGRWSDWCGVLGLTRQEVLGGPDRPAAPVLDPAAVAESRAAVELRAAAYLLGLDAGRTGHPDPAPTGHPDGGSTGHSDAGGPDAGALTGPLRRAAVAGWVGSGLLPADHAALTPAGRDVLIDLGVAALERGLAAGRRRGTAPPSSWYEAADAAPDGAAPDGAGPDLADLVRALAGREAAVFQRTTCHPPPLDVVVETCPACGAGAGAGAAYLRTVEFGETRAGPSHGAHPSGGAWLRMLGCEALPVHALTMIADLRERRPLLTGEFVTRAAFLAGQGFRLDRLDPADALHAVDAAESRSDPRAGAVGGVPIRVLPVCTGPNPWAAGTAGGVAGAGPLGPHANGPGWTEITRAYTAHRDRLVADRLTELTQAGPAAGERLDARRLARPW</sequence>
<feature type="compositionally biased region" description="Low complexity" evidence="1">
    <location>
        <begin position="412"/>
        <end position="426"/>
    </location>
</feature>
<organism evidence="2 3">
    <name type="scientific">Sphaerisporangium rufum</name>
    <dbReference type="NCBI Taxonomy" id="1381558"/>
    <lineage>
        <taxon>Bacteria</taxon>
        <taxon>Bacillati</taxon>
        <taxon>Actinomycetota</taxon>
        <taxon>Actinomycetes</taxon>
        <taxon>Streptosporangiales</taxon>
        <taxon>Streptosporangiaceae</taxon>
        <taxon>Sphaerisporangium</taxon>
    </lineage>
</organism>
<evidence type="ECO:0000313" key="3">
    <source>
        <dbReference type="Proteomes" id="UP000655287"/>
    </source>
</evidence>
<evidence type="ECO:0000256" key="1">
    <source>
        <dbReference type="SAM" id="MobiDB-lite"/>
    </source>
</evidence>
<proteinExistence type="predicted"/>
<dbReference type="Proteomes" id="UP000655287">
    <property type="component" value="Unassembled WGS sequence"/>
</dbReference>
<protein>
    <submittedName>
        <fullName evidence="2">Uncharacterized protein</fullName>
    </submittedName>
</protein>
<reference evidence="2" key="1">
    <citation type="submission" date="2021-01" db="EMBL/GenBank/DDBJ databases">
        <title>Whole genome shotgun sequence of Sphaerisporangium rufum NBRC 109079.</title>
        <authorList>
            <person name="Komaki H."/>
            <person name="Tamura T."/>
        </authorList>
    </citation>
    <scope>NUCLEOTIDE SEQUENCE</scope>
    <source>
        <strain evidence="2">NBRC 109079</strain>
    </source>
</reference>
<keyword evidence="3" id="KW-1185">Reference proteome</keyword>
<name>A0A919UZJ5_9ACTN</name>
<dbReference type="EMBL" id="BOOU01000041">
    <property type="protein sequence ID" value="GII77819.1"/>
    <property type="molecule type" value="Genomic_DNA"/>
</dbReference>
<gene>
    <name evidence="2" type="ORF">Sru01_28010</name>
</gene>
<comment type="caution">
    <text evidence="2">The sequence shown here is derived from an EMBL/GenBank/DDBJ whole genome shotgun (WGS) entry which is preliminary data.</text>
</comment>
<dbReference type="RefSeq" id="WP_203984832.1">
    <property type="nucleotide sequence ID" value="NZ_BOOU01000041.1"/>
</dbReference>
<evidence type="ECO:0000313" key="2">
    <source>
        <dbReference type="EMBL" id="GII77819.1"/>
    </source>
</evidence>